<feature type="transmembrane region" description="Helical" evidence="1">
    <location>
        <begin position="43"/>
        <end position="61"/>
    </location>
</feature>
<accession>A0A4R6UKM4</accession>
<evidence type="ECO:0000313" key="3">
    <source>
        <dbReference type="Proteomes" id="UP000295375"/>
    </source>
</evidence>
<dbReference type="AlphaFoldDB" id="A0A4R6UKM4"/>
<keyword evidence="1" id="KW-0472">Membrane</keyword>
<keyword evidence="3" id="KW-1185">Reference proteome</keyword>
<dbReference type="RefSeq" id="WP_133592121.1">
    <property type="nucleotide sequence ID" value="NZ_CP037953.1"/>
</dbReference>
<comment type="caution">
    <text evidence="2">The sequence shown here is derived from an EMBL/GenBank/DDBJ whole genome shotgun (WGS) entry which is preliminary data.</text>
</comment>
<reference evidence="2 3" key="1">
    <citation type="submission" date="2019-03" db="EMBL/GenBank/DDBJ databases">
        <title>Genomic Encyclopedia of Type Strains, Phase IV (KMG-IV): sequencing the most valuable type-strain genomes for metagenomic binning, comparative biology and taxonomic classification.</title>
        <authorList>
            <person name="Goeker M."/>
        </authorList>
    </citation>
    <scope>NUCLEOTIDE SEQUENCE [LARGE SCALE GENOMIC DNA]</scope>
    <source>
        <strain evidence="2 3">DSM 103792</strain>
    </source>
</reference>
<keyword evidence="1" id="KW-0812">Transmembrane</keyword>
<dbReference type="EMBL" id="SNYM01000015">
    <property type="protein sequence ID" value="TDQ46039.1"/>
    <property type="molecule type" value="Genomic_DNA"/>
</dbReference>
<sequence length="160" mass="18259">MPEQRLLVPVPAHERKISALMFGILAVVLVIIVRQYLQGGLSSFAMAIFALIWLITAYKHLCRMLWPMIVLESGQLKLQKGIGFARIATSDIEAIRQVPHQQGWLNPPYGYFVIHSTASSRPHRLVPRSEQNKSALMQFFSEHFPEQWQPIDPLVDSLRS</sequence>
<gene>
    <name evidence="2" type="ORF">EV696_11533</name>
</gene>
<evidence type="ECO:0000313" key="2">
    <source>
        <dbReference type="EMBL" id="TDQ46039.1"/>
    </source>
</evidence>
<feature type="transmembrane region" description="Helical" evidence="1">
    <location>
        <begin position="20"/>
        <end position="37"/>
    </location>
</feature>
<evidence type="ECO:0000256" key="1">
    <source>
        <dbReference type="SAM" id="Phobius"/>
    </source>
</evidence>
<proteinExistence type="predicted"/>
<dbReference type="Proteomes" id="UP000295375">
    <property type="component" value="Unassembled WGS sequence"/>
</dbReference>
<name>A0A4R6UKM4_9GAMM</name>
<protein>
    <submittedName>
        <fullName evidence="2">Uncharacterized protein</fullName>
    </submittedName>
</protein>
<keyword evidence="1" id="KW-1133">Transmembrane helix</keyword>
<organism evidence="2 3">
    <name type="scientific">Permianibacter aggregans</name>
    <dbReference type="NCBI Taxonomy" id="1510150"/>
    <lineage>
        <taxon>Bacteria</taxon>
        <taxon>Pseudomonadati</taxon>
        <taxon>Pseudomonadota</taxon>
        <taxon>Gammaproteobacteria</taxon>
        <taxon>Pseudomonadales</taxon>
        <taxon>Pseudomonadaceae</taxon>
        <taxon>Permianibacter</taxon>
    </lineage>
</organism>